<protein>
    <submittedName>
        <fullName evidence="2">Uncharacterized protein</fullName>
    </submittedName>
</protein>
<evidence type="ECO:0000313" key="2">
    <source>
        <dbReference type="EMBL" id="KAJ8870909.1"/>
    </source>
</evidence>
<keyword evidence="3" id="KW-1185">Reference proteome</keyword>
<feature type="compositionally biased region" description="Basic and acidic residues" evidence="1">
    <location>
        <begin position="1"/>
        <end position="19"/>
    </location>
</feature>
<feature type="compositionally biased region" description="Basic residues" evidence="1">
    <location>
        <begin position="24"/>
        <end position="33"/>
    </location>
</feature>
<evidence type="ECO:0000256" key="1">
    <source>
        <dbReference type="SAM" id="MobiDB-lite"/>
    </source>
</evidence>
<comment type="caution">
    <text evidence="2">The sequence shown here is derived from an EMBL/GenBank/DDBJ whole genome shotgun (WGS) entry which is preliminary data.</text>
</comment>
<accession>A0ABQ9GEU4</accession>
<evidence type="ECO:0000313" key="3">
    <source>
        <dbReference type="Proteomes" id="UP001159363"/>
    </source>
</evidence>
<reference evidence="2 3" key="1">
    <citation type="submission" date="2023-02" db="EMBL/GenBank/DDBJ databases">
        <title>LHISI_Scaffold_Assembly.</title>
        <authorList>
            <person name="Stuart O.P."/>
            <person name="Cleave R."/>
            <person name="Magrath M.J.L."/>
            <person name="Mikheyev A.S."/>
        </authorList>
    </citation>
    <scope>NUCLEOTIDE SEQUENCE [LARGE SCALE GENOMIC DNA]</scope>
    <source>
        <strain evidence="2">Daus_M_001</strain>
        <tissue evidence="2">Leg muscle</tissue>
    </source>
</reference>
<dbReference type="EMBL" id="JARBHB010000012">
    <property type="protein sequence ID" value="KAJ8870909.1"/>
    <property type="molecule type" value="Genomic_DNA"/>
</dbReference>
<proteinExistence type="predicted"/>
<sequence>MKQRRNERTGETGDTRENPPTKGIVKHYSHARKSGSEQPNRSADAAPTDLETKKGLLFLIDTINMFGKHVAKWARRSPVMGRRALSRVKVGAMRAAYLRGEDAARAAGAVSNQRRTSGAATRATFNPASCASRKTARVLWAEGDCGGGGGGGRRVTTSHALCRVVTPAPTSKPR</sequence>
<organism evidence="2 3">
    <name type="scientific">Dryococelus australis</name>
    <dbReference type="NCBI Taxonomy" id="614101"/>
    <lineage>
        <taxon>Eukaryota</taxon>
        <taxon>Metazoa</taxon>
        <taxon>Ecdysozoa</taxon>
        <taxon>Arthropoda</taxon>
        <taxon>Hexapoda</taxon>
        <taxon>Insecta</taxon>
        <taxon>Pterygota</taxon>
        <taxon>Neoptera</taxon>
        <taxon>Polyneoptera</taxon>
        <taxon>Phasmatodea</taxon>
        <taxon>Verophasmatodea</taxon>
        <taxon>Anareolatae</taxon>
        <taxon>Phasmatidae</taxon>
        <taxon>Eurycanthinae</taxon>
        <taxon>Dryococelus</taxon>
    </lineage>
</organism>
<dbReference type="Proteomes" id="UP001159363">
    <property type="component" value="Chromosome 11"/>
</dbReference>
<gene>
    <name evidence="2" type="ORF">PR048_027210</name>
</gene>
<name>A0ABQ9GEU4_9NEOP</name>
<feature type="region of interest" description="Disordered" evidence="1">
    <location>
        <begin position="1"/>
        <end position="48"/>
    </location>
</feature>